<organism evidence="1 2">
    <name type="scientific">Moumouvirus goulette</name>
    <dbReference type="NCBI Taxonomy" id="1247379"/>
    <lineage>
        <taxon>Viruses</taxon>
        <taxon>Varidnaviria</taxon>
        <taxon>Bamfordvirae</taxon>
        <taxon>Nucleocytoviricota</taxon>
        <taxon>Megaviricetes</taxon>
        <taxon>Imitervirales</taxon>
        <taxon>Mimiviridae</taxon>
        <taxon>Megamimivirinae</taxon>
        <taxon>Moumouvirus</taxon>
        <taxon>Moumouvirus goulettemassiliense</taxon>
    </lineage>
</organism>
<protein>
    <submittedName>
        <fullName evidence="1">Hedgehog/intein domain-containing protein</fullName>
    </submittedName>
</protein>
<dbReference type="EMBL" id="KC008572">
    <property type="protein sequence ID" value="AGF85664.1"/>
    <property type="molecule type" value="Genomic_DNA"/>
</dbReference>
<gene>
    <name evidence="1" type="ORF">glt_00861</name>
</gene>
<keyword evidence="2" id="KW-1185">Reference proteome</keyword>
<dbReference type="Proteomes" id="UP000241071">
    <property type="component" value="Segment"/>
</dbReference>
<name>M1PCF9_9VIRU</name>
<evidence type="ECO:0000313" key="2">
    <source>
        <dbReference type="Proteomes" id="UP000241071"/>
    </source>
</evidence>
<sequence>MSGYDNKTEILTENGWIYFKDLTIKHKVAILINGEELVYEHPLIIKEYDYKGKMYLIETPNINLCMTPNNNVWISHKNGKFELTTVDKIFSKQIKYQKNIIKYLDKNMRIFYKILTECGKDNNISRFMTNRVLDIMAKASQPHLMYHNILLELSRTGQNSKKELADHYQRLALHTGLSMNIKYESDDICGLKVVSKNKIVVNKNFQQDKWINYFGKIYTCQVSSGIIYLRRNGIPIFSGAEL</sequence>
<accession>M1PCF9</accession>
<proteinExistence type="predicted"/>
<evidence type="ECO:0000313" key="1">
    <source>
        <dbReference type="EMBL" id="AGF85664.1"/>
    </source>
</evidence>
<reference evidence="1 2" key="1">
    <citation type="submission" date="2012-10" db="EMBL/GenBank/DDBJ databases">
        <title>Complete genome sequence of Moumouvirus goulette.</title>
        <authorList>
            <person name="Fournous G."/>
            <person name="Bougalmi M."/>
            <person name="Colson P."/>
        </authorList>
    </citation>
    <scope>NUCLEOTIDE SEQUENCE [LARGE SCALE GENOMIC DNA]</scope>
</reference>